<dbReference type="PANTHER" id="PTHR43077:SF10">
    <property type="entry name" value="TRANSPORT PERMEASE PROTEIN"/>
    <property type="match status" value="1"/>
</dbReference>
<dbReference type="PANTHER" id="PTHR43077">
    <property type="entry name" value="TRANSPORT PERMEASE YVFS-RELATED"/>
    <property type="match status" value="1"/>
</dbReference>
<evidence type="ECO:0000256" key="1">
    <source>
        <dbReference type="ARBA" id="ARBA00004141"/>
    </source>
</evidence>
<keyword evidence="7" id="KW-1185">Reference proteome</keyword>
<keyword evidence="4 5" id="KW-0472">Membrane</keyword>
<feature type="transmembrane region" description="Helical" evidence="5">
    <location>
        <begin position="59"/>
        <end position="81"/>
    </location>
</feature>
<evidence type="ECO:0000256" key="3">
    <source>
        <dbReference type="ARBA" id="ARBA00022989"/>
    </source>
</evidence>
<evidence type="ECO:0000313" key="7">
    <source>
        <dbReference type="Proteomes" id="UP000198420"/>
    </source>
</evidence>
<evidence type="ECO:0000256" key="5">
    <source>
        <dbReference type="SAM" id="Phobius"/>
    </source>
</evidence>
<evidence type="ECO:0000256" key="2">
    <source>
        <dbReference type="ARBA" id="ARBA00022692"/>
    </source>
</evidence>
<keyword evidence="3 5" id="KW-1133">Transmembrane helix</keyword>
<organism evidence="6 7">
    <name type="scientific">Actinomadura mexicana</name>
    <dbReference type="NCBI Taxonomy" id="134959"/>
    <lineage>
        <taxon>Bacteria</taxon>
        <taxon>Bacillati</taxon>
        <taxon>Actinomycetota</taxon>
        <taxon>Actinomycetes</taxon>
        <taxon>Streptosporangiales</taxon>
        <taxon>Thermomonosporaceae</taxon>
        <taxon>Actinomadura</taxon>
    </lineage>
</organism>
<dbReference type="InterPro" id="IPR017501">
    <property type="entry name" value="Phage_infect_YhgE_C"/>
</dbReference>
<dbReference type="GO" id="GO:0016020">
    <property type="term" value="C:membrane"/>
    <property type="evidence" value="ECO:0007669"/>
    <property type="project" value="UniProtKB-SubCell"/>
</dbReference>
<dbReference type="InterPro" id="IPR051328">
    <property type="entry name" value="T7SS_ABC-Transporter"/>
</dbReference>
<proteinExistence type="predicted"/>
<protein>
    <submittedName>
        <fullName evidence="6">YhgE/Pip C-terminal domain-containing protein</fullName>
    </submittedName>
</protein>
<keyword evidence="2 5" id="KW-0812">Transmembrane</keyword>
<dbReference type="EMBL" id="FZNP01000001">
    <property type="protein sequence ID" value="SNR28876.1"/>
    <property type="molecule type" value="Genomic_DNA"/>
</dbReference>
<feature type="transmembrane region" description="Helical" evidence="5">
    <location>
        <begin position="145"/>
        <end position="167"/>
    </location>
</feature>
<dbReference type="NCBIfam" id="TIGR03062">
    <property type="entry name" value="pip_yhgE_Cterm"/>
    <property type="match status" value="1"/>
</dbReference>
<dbReference type="RefSeq" id="WP_245918698.1">
    <property type="nucleotide sequence ID" value="NZ_FZNP01000001.1"/>
</dbReference>
<name>A0A238V3N5_9ACTN</name>
<comment type="subcellular location">
    <subcellularLocation>
        <location evidence="1">Membrane</location>
        <topology evidence="1">Multi-pass membrane protein</topology>
    </subcellularLocation>
</comment>
<sequence length="184" mass="19234">MRARGLGVKGARGWAFRDVELPVPAGALVAVSGIAGTGRTAPCAALAVLHFALGLRAEHWPGLVAFLALASAAFLAVIQWVNARFGPIGRIIALALLMLQLTSAAGTYPVETSPAFFQAVCPYLPTPWVVDAVRHLISGGDLASVWQGCAVLAAFLGGGLALTAPAVRHNRVWTMKRLHPALKL</sequence>
<dbReference type="Proteomes" id="UP000198420">
    <property type="component" value="Unassembled WGS sequence"/>
</dbReference>
<gene>
    <name evidence="6" type="ORF">SAMN06265355_101872</name>
</gene>
<dbReference type="AlphaFoldDB" id="A0A238V3N5"/>
<feature type="transmembrane region" description="Helical" evidence="5">
    <location>
        <begin position="88"/>
        <end position="108"/>
    </location>
</feature>
<evidence type="ECO:0000313" key="6">
    <source>
        <dbReference type="EMBL" id="SNR28876.1"/>
    </source>
</evidence>
<evidence type="ECO:0000256" key="4">
    <source>
        <dbReference type="ARBA" id="ARBA00023136"/>
    </source>
</evidence>
<accession>A0A238V3N5</accession>
<reference evidence="7" key="1">
    <citation type="submission" date="2017-06" db="EMBL/GenBank/DDBJ databases">
        <authorList>
            <person name="Varghese N."/>
            <person name="Submissions S."/>
        </authorList>
    </citation>
    <scope>NUCLEOTIDE SEQUENCE [LARGE SCALE GENOMIC DNA]</scope>
    <source>
        <strain evidence="7">DSM 44485</strain>
    </source>
</reference>